<gene>
    <name evidence="1" type="ORF">M9458_019413</name>
</gene>
<organism evidence="1 2">
    <name type="scientific">Cirrhinus mrigala</name>
    <name type="common">Mrigala</name>
    <dbReference type="NCBI Taxonomy" id="683832"/>
    <lineage>
        <taxon>Eukaryota</taxon>
        <taxon>Metazoa</taxon>
        <taxon>Chordata</taxon>
        <taxon>Craniata</taxon>
        <taxon>Vertebrata</taxon>
        <taxon>Euteleostomi</taxon>
        <taxon>Actinopterygii</taxon>
        <taxon>Neopterygii</taxon>
        <taxon>Teleostei</taxon>
        <taxon>Ostariophysi</taxon>
        <taxon>Cypriniformes</taxon>
        <taxon>Cyprinidae</taxon>
        <taxon>Labeoninae</taxon>
        <taxon>Labeonini</taxon>
        <taxon>Cirrhinus</taxon>
    </lineage>
</organism>
<proteinExistence type="predicted"/>
<feature type="non-terminal residue" evidence="1">
    <location>
        <position position="68"/>
    </location>
</feature>
<evidence type="ECO:0000313" key="2">
    <source>
        <dbReference type="Proteomes" id="UP001529510"/>
    </source>
</evidence>
<protein>
    <submittedName>
        <fullName evidence="1">Uncharacterized protein</fullName>
    </submittedName>
</protein>
<dbReference type="EMBL" id="JAMKFB020000009">
    <property type="protein sequence ID" value="KAL0183717.1"/>
    <property type="molecule type" value="Genomic_DNA"/>
</dbReference>
<reference evidence="1 2" key="1">
    <citation type="submission" date="2024-05" db="EMBL/GenBank/DDBJ databases">
        <title>Genome sequencing and assembly of Indian major carp, Cirrhinus mrigala (Hamilton, 1822).</title>
        <authorList>
            <person name="Mohindra V."/>
            <person name="Chowdhury L.M."/>
            <person name="Lal K."/>
            <person name="Jena J.K."/>
        </authorList>
    </citation>
    <scope>NUCLEOTIDE SEQUENCE [LARGE SCALE GENOMIC DNA]</scope>
    <source>
        <strain evidence="1">CM1030</strain>
        <tissue evidence="1">Blood</tissue>
    </source>
</reference>
<sequence>DAHEFLSQCLDQLKEDVEKINKSWKNEPSAWEEPQSARLADEVDTSRIYTCPVTVNMEFEVQHTITCK</sequence>
<dbReference type="Proteomes" id="UP001529510">
    <property type="component" value="Unassembled WGS sequence"/>
</dbReference>
<comment type="caution">
    <text evidence="1">The sequence shown here is derived from an EMBL/GenBank/DDBJ whole genome shotgun (WGS) entry which is preliminary data.</text>
</comment>
<accession>A0ABD0QCT9</accession>
<keyword evidence="2" id="KW-1185">Reference proteome</keyword>
<feature type="non-terminal residue" evidence="1">
    <location>
        <position position="1"/>
    </location>
</feature>
<name>A0ABD0QCT9_CIRMR</name>
<dbReference type="AlphaFoldDB" id="A0ABD0QCT9"/>
<dbReference type="Gene3D" id="3.90.70.10">
    <property type="entry name" value="Cysteine proteinases"/>
    <property type="match status" value="1"/>
</dbReference>
<evidence type="ECO:0000313" key="1">
    <source>
        <dbReference type="EMBL" id="KAL0183717.1"/>
    </source>
</evidence>